<accession>A0ABU6GW76</accession>
<dbReference type="EMBL" id="JARLKZ010000026">
    <property type="protein sequence ID" value="MEC0243643.1"/>
    <property type="molecule type" value="Genomic_DNA"/>
</dbReference>
<keyword evidence="2" id="KW-0472">Membrane</keyword>
<keyword evidence="2" id="KW-0812">Transmembrane</keyword>
<feature type="transmembrane region" description="Helical" evidence="2">
    <location>
        <begin position="12"/>
        <end position="34"/>
    </location>
</feature>
<reference evidence="3 4" key="1">
    <citation type="submission" date="2023-03" db="EMBL/GenBank/DDBJ databases">
        <title>Bacillus Genome Sequencing.</title>
        <authorList>
            <person name="Dunlap C."/>
        </authorList>
    </citation>
    <scope>NUCLEOTIDE SEQUENCE [LARGE SCALE GENOMIC DNA]</scope>
    <source>
        <strain evidence="3 4">BD-525</strain>
    </source>
</reference>
<gene>
    <name evidence="3" type="ORF">P4H66_27920</name>
</gene>
<proteinExistence type="predicted"/>
<feature type="compositionally biased region" description="Acidic residues" evidence="1">
    <location>
        <begin position="234"/>
        <end position="245"/>
    </location>
</feature>
<dbReference type="Proteomes" id="UP001344632">
    <property type="component" value="Unassembled WGS sequence"/>
</dbReference>
<feature type="region of interest" description="Disordered" evidence="1">
    <location>
        <begin position="226"/>
        <end position="262"/>
    </location>
</feature>
<evidence type="ECO:0000256" key="1">
    <source>
        <dbReference type="SAM" id="MobiDB-lite"/>
    </source>
</evidence>
<evidence type="ECO:0000313" key="4">
    <source>
        <dbReference type="Proteomes" id="UP001344632"/>
    </source>
</evidence>
<feature type="transmembrane region" description="Helical" evidence="2">
    <location>
        <begin position="176"/>
        <end position="194"/>
    </location>
</feature>
<feature type="compositionally biased region" description="Basic and acidic residues" evidence="1">
    <location>
        <begin position="246"/>
        <end position="262"/>
    </location>
</feature>
<name>A0ABU6GW76_9BACL</name>
<protein>
    <submittedName>
        <fullName evidence="3">Uncharacterized protein</fullName>
    </submittedName>
</protein>
<dbReference type="RefSeq" id="WP_326091372.1">
    <property type="nucleotide sequence ID" value="NZ_JARLKZ010000026.1"/>
</dbReference>
<keyword evidence="4" id="KW-1185">Reference proteome</keyword>
<organism evidence="3 4">
    <name type="scientific">Paenibacillus dokdonensis</name>
    <dbReference type="NCBI Taxonomy" id="2567944"/>
    <lineage>
        <taxon>Bacteria</taxon>
        <taxon>Bacillati</taxon>
        <taxon>Bacillota</taxon>
        <taxon>Bacilli</taxon>
        <taxon>Bacillales</taxon>
        <taxon>Paenibacillaceae</taxon>
        <taxon>Paenibacillus</taxon>
    </lineage>
</organism>
<evidence type="ECO:0000256" key="2">
    <source>
        <dbReference type="SAM" id="Phobius"/>
    </source>
</evidence>
<keyword evidence="2" id="KW-1133">Transmembrane helix</keyword>
<evidence type="ECO:0000313" key="3">
    <source>
        <dbReference type="EMBL" id="MEC0243643.1"/>
    </source>
</evidence>
<sequence length="262" mass="29549">MAQGKLKNNIAFTLAILGFIVSIVVLLFGDSLLLRSSGAELSIKSSTSDFQLPDKLKKIISNNVNLDELQLIPDTIRIVNLRNDGSTSRNLKVVLDLDGPVYQNKVTSTDDVTLQITDQEIVTISMDRLSKHAEVSMIFWVRNENREFIAKYSDDNKSGLINVNSAVNENQSKTNIISLLLAIISLSVVFYQLIKMISIKFKTTSYNSNKDLLEEVLNMYQKNNKNNDSLSDLESGEEKDDEIDPKEELMRMMERLKKVSPP</sequence>
<comment type="caution">
    <text evidence="3">The sequence shown here is derived from an EMBL/GenBank/DDBJ whole genome shotgun (WGS) entry which is preliminary data.</text>
</comment>